<gene>
    <name evidence="5" type="ORF">BKL49_10510</name>
</gene>
<accession>A0A1V3JIU8</accession>
<protein>
    <submittedName>
        <fullName evidence="5">Glycosyl transferase</fullName>
    </submittedName>
</protein>
<dbReference type="GO" id="GO:0016772">
    <property type="term" value="F:transferase activity, transferring phosphorus-containing groups"/>
    <property type="evidence" value="ECO:0007669"/>
    <property type="project" value="InterPro"/>
</dbReference>
<evidence type="ECO:0000256" key="3">
    <source>
        <dbReference type="ARBA" id="ARBA00023169"/>
    </source>
</evidence>
<evidence type="ECO:0000259" key="4">
    <source>
        <dbReference type="Pfam" id="PF11380"/>
    </source>
</evidence>
<comment type="caution">
    <text evidence="5">The sequence shown here is derived from an EMBL/GenBank/DDBJ whole genome shotgun (WGS) entry which is preliminary data.</text>
</comment>
<evidence type="ECO:0000256" key="2">
    <source>
        <dbReference type="ARBA" id="ARBA00022679"/>
    </source>
</evidence>
<dbReference type="GO" id="GO:0000271">
    <property type="term" value="P:polysaccharide biosynthetic process"/>
    <property type="evidence" value="ECO:0007669"/>
    <property type="project" value="UniProtKB-KW"/>
</dbReference>
<organism evidence="5 6">
    <name type="scientific">Rodentibacter myodis</name>
    <dbReference type="NCBI Taxonomy" id="1907939"/>
    <lineage>
        <taxon>Bacteria</taxon>
        <taxon>Pseudomonadati</taxon>
        <taxon>Pseudomonadota</taxon>
        <taxon>Gammaproteobacteria</taxon>
        <taxon>Pasteurellales</taxon>
        <taxon>Pasteurellaceae</taxon>
        <taxon>Rodentibacter</taxon>
    </lineage>
</organism>
<dbReference type="RefSeq" id="WP_077425267.1">
    <property type="nucleotide sequence ID" value="NZ_MLHQ01000028.1"/>
</dbReference>
<dbReference type="Proteomes" id="UP000188602">
    <property type="component" value="Unassembled WGS sequence"/>
</dbReference>
<keyword evidence="2 5" id="KW-0808">Transferase</keyword>
<dbReference type="PANTHER" id="PTHR24045">
    <property type="match status" value="1"/>
</dbReference>
<dbReference type="AlphaFoldDB" id="A0A1V3JIU8"/>
<dbReference type="STRING" id="1907939.BKL49_10510"/>
<dbReference type="InterPro" id="IPR047141">
    <property type="entry name" value="Stealth"/>
</dbReference>
<reference evidence="5 6" key="1">
    <citation type="submission" date="2016-10" db="EMBL/GenBank/DDBJ databases">
        <title>Rodentibacter gen. nov. and new species.</title>
        <authorList>
            <person name="Christensen H."/>
        </authorList>
    </citation>
    <scope>NUCLEOTIDE SEQUENCE [LARGE SCALE GENOMIC DNA]</scope>
    <source>
        <strain evidence="5 6">Ac151</strain>
    </source>
</reference>
<name>A0A1V3JIU8_9PAST</name>
<dbReference type="Pfam" id="PF11380">
    <property type="entry name" value="Stealth_CR2"/>
    <property type="match status" value="1"/>
</dbReference>
<dbReference type="InterPro" id="IPR021520">
    <property type="entry name" value="Stealth_CR2"/>
</dbReference>
<dbReference type="EMBL" id="MLHQ01000028">
    <property type="protein sequence ID" value="OOF56605.1"/>
    <property type="molecule type" value="Genomic_DNA"/>
</dbReference>
<keyword evidence="3" id="KW-0270">Exopolysaccharide synthesis</keyword>
<keyword evidence="6" id="KW-1185">Reference proteome</keyword>
<evidence type="ECO:0000256" key="1">
    <source>
        <dbReference type="ARBA" id="ARBA00007583"/>
    </source>
</evidence>
<comment type="similarity">
    <text evidence="1">Belongs to the stealth family.</text>
</comment>
<dbReference type="PANTHER" id="PTHR24045:SF0">
    <property type="entry name" value="N-ACETYLGLUCOSAMINE-1-PHOSPHOTRANSFERASE SUBUNITS ALPHA_BETA"/>
    <property type="match status" value="1"/>
</dbReference>
<feature type="domain" description="Stealth protein CR2 conserved region 2" evidence="4">
    <location>
        <begin position="40"/>
        <end position="141"/>
    </location>
</feature>
<dbReference type="OrthoDB" id="9776077at2"/>
<sequence length="343" mass="41036">MSARVDFVLPWVDNQDPEWQKLRQQHSGNESSSDANANARFRDSGTLKYVLRSIEKNCPWYNKIYLITCGHYPDWLNIHSSKIELVKHSDIYGSKEHLPVFNSSSIEMNLPNIQGLSERFIYLNDDMIIFSKTDIERFFVEGMPVDFLCHGWFPRNKVFGMIKNIDSWVNSLNNNIDLINEFFKPLELNNEFLYHKSYSPLNKISNFLLKKIYKKYFWFEHWHLPQPYLRKTLLEVKDKFYLNMQICSKNRFRADTDLTQYLYRYWHLAKGDFFPFKYNDGIEDNICSIDDLNNMIKKCDKLQPNFVCFNDSPTLSDLDYEIIKNRITEYLDRRFPEKGSFEV</sequence>
<evidence type="ECO:0000313" key="5">
    <source>
        <dbReference type="EMBL" id="OOF56605.1"/>
    </source>
</evidence>
<evidence type="ECO:0000313" key="6">
    <source>
        <dbReference type="Proteomes" id="UP000188602"/>
    </source>
</evidence>
<proteinExistence type="inferred from homology"/>